<dbReference type="GO" id="GO:0005615">
    <property type="term" value="C:extracellular space"/>
    <property type="evidence" value="ECO:0007669"/>
    <property type="project" value="TreeGrafter"/>
</dbReference>
<dbReference type="GeneTree" id="ENSGT00530000063370"/>
<dbReference type="Gene3D" id="1.50.10.20">
    <property type="match status" value="1"/>
</dbReference>
<keyword evidence="8" id="KW-1015">Disulfide bond</keyword>
<proteinExistence type="inferred from homology"/>
<feature type="binding site" evidence="7">
    <location>
        <begin position="391"/>
        <end position="393"/>
    </location>
    <ligand>
        <name>cyanocob(III)alamin</name>
        <dbReference type="ChEBI" id="CHEBI:17439"/>
    </ligand>
</feature>
<dbReference type="PANTHER" id="PTHR10559:SF18">
    <property type="entry name" value="TRANSCOBALAMIN II"/>
    <property type="match status" value="1"/>
</dbReference>
<dbReference type="Pfam" id="PF14478">
    <property type="entry name" value="DUF4430"/>
    <property type="match status" value="1"/>
</dbReference>
<feature type="binding site" evidence="7">
    <location>
        <position position="237"/>
    </location>
    <ligand>
        <name>cyanocob(III)alamin</name>
        <dbReference type="ChEBI" id="CHEBI:17439"/>
    </ligand>
</feature>
<evidence type="ECO:0000256" key="2">
    <source>
        <dbReference type="ARBA" id="ARBA00006449"/>
    </source>
</evidence>
<dbReference type="STRING" id="1676925.ENSPKIP00000006553"/>
<evidence type="ECO:0000256" key="4">
    <source>
        <dbReference type="ARBA" id="ARBA00022525"/>
    </source>
</evidence>
<dbReference type="RefSeq" id="XP_023660095.1">
    <property type="nucleotide sequence ID" value="XM_023804327.2"/>
</dbReference>
<feature type="disulfide bond" evidence="8">
    <location>
        <begin position="20"/>
        <end position="258"/>
    </location>
</feature>
<comment type="subcellular location">
    <subcellularLocation>
        <location evidence="1">Secreted</location>
    </subcellularLocation>
</comment>
<organism evidence="11 12">
    <name type="scientific">Paramormyrops kingsleyae</name>
    <dbReference type="NCBI Taxonomy" id="1676925"/>
    <lineage>
        <taxon>Eukaryota</taxon>
        <taxon>Metazoa</taxon>
        <taxon>Chordata</taxon>
        <taxon>Craniata</taxon>
        <taxon>Vertebrata</taxon>
        <taxon>Euteleostomi</taxon>
        <taxon>Actinopterygii</taxon>
        <taxon>Neopterygii</taxon>
        <taxon>Teleostei</taxon>
        <taxon>Osteoglossocephala</taxon>
        <taxon>Osteoglossomorpha</taxon>
        <taxon>Osteoglossiformes</taxon>
        <taxon>Mormyridae</taxon>
        <taxon>Paramormyrops</taxon>
    </lineage>
</organism>
<feature type="chain" id="PRO_5017300217" evidence="9">
    <location>
        <begin position="18"/>
        <end position="422"/>
    </location>
</feature>
<dbReference type="InterPro" id="IPR027954">
    <property type="entry name" value="Transcobalamin-like_C"/>
</dbReference>
<feature type="domain" description="Transcobalamin-like C-terminal" evidence="10">
    <location>
        <begin position="346"/>
        <end position="417"/>
    </location>
</feature>
<sequence>MSFLLFFLGAILVLVGGKQCELSSTDHKELMLSLNKKLLRSLEDPSHQSNPSVHLALRLSTHHSQATECKSLSYMKTKLHSDLESSLSDLKPVTGLLALYLLALKASCYDLGAVKLNDKNLIHHLKSQLEQEKDHIPTKSRPLTSYYQYSLGILAQCVSGVRLNPHVRNKLIHAIKQGHIGHGENHEGVDTLAMAGIALQCVKEFPGQEEDAALKEALNIIKEKLRGSQRADGHMGNEFSTGLAVQSLLAMGIQVSECSASMEALRNSARTGVYHNPMAISQVLPALQQRTYLHVKTQGCTKEDDSLVLESRPPPGESDDVMVSVEVEVVNSEGRPALNSIDIPKGSTLLKALELLQTKGEFTFETESSLWGPFLSMVNGVQARQIDRDYWQLLSDGTVLTEGIGDFKIVKPQKISIKKMRF</sequence>
<evidence type="ECO:0000256" key="3">
    <source>
        <dbReference type="ARBA" id="ARBA00022426"/>
    </source>
</evidence>
<dbReference type="CTD" id="6948"/>
<keyword evidence="5 9" id="KW-0732">Signal</keyword>
<feature type="binding site" evidence="7">
    <location>
        <position position="282"/>
    </location>
    <ligand>
        <name>cyanocob(III)alamin</name>
        <dbReference type="ChEBI" id="CHEBI:17439"/>
    </ligand>
</feature>
<evidence type="ECO:0000256" key="5">
    <source>
        <dbReference type="ARBA" id="ARBA00022729"/>
    </source>
</evidence>
<dbReference type="GO" id="GO:0031419">
    <property type="term" value="F:cobalamin binding"/>
    <property type="evidence" value="ECO:0007669"/>
    <property type="project" value="Ensembl"/>
</dbReference>
<feature type="binding site" evidence="7">
    <location>
        <begin position="144"/>
        <end position="148"/>
    </location>
    <ligand>
        <name>cyanocob(III)alamin</name>
        <dbReference type="ChEBI" id="CHEBI:17439"/>
    </ligand>
</feature>
<feature type="binding site" evidence="7">
    <location>
        <position position="400"/>
    </location>
    <ligand>
        <name>cyanocob(III)alamin</name>
        <dbReference type="ChEBI" id="CHEBI:17439"/>
    </ligand>
</feature>
<evidence type="ECO:0000256" key="7">
    <source>
        <dbReference type="PIRSR" id="PIRSR602157-1"/>
    </source>
</evidence>
<dbReference type="GO" id="GO:0015889">
    <property type="term" value="P:cobalamin transport"/>
    <property type="evidence" value="ECO:0007669"/>
    <property type="project" value="Ensembl"/>
</dbReference>
<keyword evidence="3" id="KW-0813">Transport</keyword>
<dbReference type="Proteomes" id="UP000261540">
    <property type="component" value="Unplaced"/>
</dbReference>
<dbReference type="GeneID" id="111839973"/>
<feature type="disulfide bond" evidence="8">
    <location>
        <begin position="157"/>
        <end position="201"/>
    </location>
</feature>
<evidence type="ECO:0000256" key="1">
    <source>
        <dbReference type="ARBA" id="ARBA00004613"/>
    </source>
</evidence>
<keyword evidence="4" id="KW-0964">Secreted</keyword>
<dbReference type="InterPro" id="IPR002157">
    <property type="entry name" value="Cbl-bd_prot"/>
</dbReference>
<reference evidence="11" key="2">
    <citation type="submission" date="2025-09" db="UniProtKB">
        <authorList>
            <consortium name="Ensembl"/>
        </authorList>
    </citation>
    <scope>IDENTIFICATION</scope>
</reference>
<evidence type="ECO:0000256" key="9">
    <source>
        <dbReference type="SAM" id="SignalP"/>
    </source>
</evidence>
<name>A0A3B3QKB0_9TELE</name>
<evidence type="ECO:0000256" key="8">
    <source>
        <dbReference type="PIRSR" id="PIRSR602157-2"/>
    </source>
</evidence>
<evidence type="ECO:0000256" key="6">
    <source>
        <dbReference type="ARBA" id="ARBA00023285"/>
    </source>
</evidence>
<dbReference type="GO" id="GO:0006824">
    <property type="term" value="P:cobalt ion transport"/>
    <property type="evidence" value="ECO:0007669"/>
    <property type="project" value="UniProtKB-KW"/>
</dbReference>
<reference evidence="11" key="1">
    <citation type="submission" date="2025-08" db="UniProtKB">
        <authorList>
            <consortium name="Ensembl"/>
        </authorList>
    </citation>
    <scope>IDENTIFICATION</scope>
</reference>
<evidence type="ECO:0000313" key="12">
    <source>
        <dbReference type="Proteomes" id="UP000261540"/>
    </source>
</evidence>
<dbReference type="Ensembl" id="ENSPKIT00000030580.1">
    <property type="protein sequence ID" value="ENSPKIP00000006553.1"/>
    <property type="gene ID" value="ENSPKIG00000022785.1"/>
</dbReference>
<dbReference type="Gene3D" id="2.170.130.30">
    <property type="match status" value="1"/>
</dbReference>
<dbReference type="OrthoDB" id="9440006at2759"/>
<keyword evidence="3" id="KW-0406">Ion transport</keyword>
<keyword evidence="3" id="KW-0171">Cobalt transport</keyword>
<dbReference type="KEGG" id="pki:111839973"/>
<keyword evidence="12" id="KW-1185">Reference proteome</keyword>
<protein>
    <submittedName>
        <fullName evidence="11">Transcobalamin II</fullName>
    </submittedName>
</protein>
<dbReference type="InterPro" id="IPR051588">
    <property type="entry name" value="Cobalamin_Transport"/>
</dbReference>
<accession>A0A3B3QKB0</accession>
<comment type="similarity">
    <text evidence="2">Belongs to the eukaryotic cobalamin transport proteins family.</text>
</comment>
<dbReference type="Pfam" id="PF01122">
    <property type="entry name" value="Cobalamin_bind"/>
    <property type="match status" value="1"/>
</dbReference>
<dbReference type="AlphaFoldDB" id="A0A3B3QKB0"/>
<evidence type="ECO:0000259" key="10">
    <source>
        <dbReference type="Pfam" id="PF14478"/>
    </source>
</evidence>
<dbReference type="PANTHER" id="PTHR10559">
    <property type="entry name" value="TRANSCOBALAMIN-1/GASTRIC INTRINSIC FACTOR"/>
    <property type="match status" value="1"/>
</dbReference>
<keyword evidence="6 7" id="KW-0170">Cobalt</keyword>
<feature type="binding site" evidence="7">
    <location>
        <position position="190"/>
    </location>
    <ligand>
        <name>cyanocob(III)alamin</name>
        <dbReference type="ChEBI" id="CHEBI:17439"/>
    </ligand>
</feature>
<evidence type="ECO:0000313" key="11">
    <source>
        <dbReference type="Ensembl" id="ENSPKIP00000006553.1"/>
    </source>
</evidence>
<feature type="signal peptide" evidence="9">
    <location>
        <begin position="1"/>
        <end position="17"/>
    </location>
</feature>